<feature type="region of interest" description="Disordered" evidence="1">
    <location>
        <begin position="118"/>
        <end position="138"/>
    </location>
</feature>
<feature type="non-terminal residue" evidence="2">
    <location>
        <position position="175"/>
    </location>
</feature>
<dbReference type="EMBL" id="JAAPAO010003279">
    <property type="protein sequence ID" value="KAF4646605.1"/>
    <property type="molecule type" value="Genomic_DNA"/>
</dbReference>
<feature type="non-terminal residue" evidence="2">
    <location>
        <position position="1"/>
    </location>
</feature>
<feature type="compositionally biased region" description="Polar residues" evidence="1">
    <location>
        <begin position="68"/>
        <end position="80"/>
    </location>
</feature>
<feature type="compositionally biased region" description="Low complexity" evidence="1">
    <location>
        <begin position="26"/>
        <end position="47"/>
    </location>
</feature>
<accession>A0A7J6KGT5</accession>
<keyword evidence="3" id="KW-1185">Reference proteome</keyword>
<organism evidence="2 3">
    <name type="scientific">Perkinsus chesapeaki</name>
    <name type="common">Clam parasite</name>
    <name type="synonym">Perkinsus andrewsi</name>
    <dbReference type="NCBI Taxonomy" id="330153"/>
    <lineage>
        <taxon>Eukaryota</taxon>
        <taxon>Sar</taxon>
        <taxon>Alveolata</taxon>
        <taxon>Perkinsozoa</taxon>
        <taxon>Perkinsea</taxon>
        <taxon>Perkinsida</taxon>
        <taxon>Perkinsidae</taxon>
        <taxon>Perkinsus</taxon>
    </lineage>
</organism>
<evidence type="ECO:0000313" key="2">
    <source>
        <dbReference type="EMBL" id="KAF4646605.1"/>
    </source>
</evidence>
<gene>
    <name evidence="2" type="ORF">FOL47_005911</name>
</gene>
<proteinExistence type="predicted"/>
<feature type="compositionally biased region" description="Basic and acidic residues" evidence="1">
    <location>
        <begin position="8"/>
        <end position="20"/>
    </location>
</feature>
<comment type="caution">
    <text evidence="2">The sequence shown here is derived from an EMBL/GenBank/DDBJ whole genome shotgun (WGS) entry which is preliminary data.</text>
</comment>
<name>A0A7J6KGT5_PERCH</name>
<evidence type="ECO:0000313" key="3">
    <source>
        <dbReference type="Proteomes" id="UP000591131"/>
    </source>
</evidence>
<evidence type="ECO:0000256" key="1">
    <source>
        <dbReference type="SAM" id="MobiDB-lite"/>
    </source>
</evidence>
<reference evidence="2 3" key="1">
    <citation type="submission" date="2020-04" db="EMBL/GenBank/DDBJ databases">
        <title>Perkinsus chesapeaki whole genome sequence.</title>
        <authorList>
            <person name="Bogema D.R."/>
        </authorList>
    </citation>
    <scope>NUCLEOTIDE SEQUENCE [LARGE SCALE GENOMIC DNA]</scope>
    <source>
        <strain evidence="2">ATCC PRA-425</strain>
    </source>
</reference>
<dbReference type="AlphaFoldDB" id="A0A7J6KGT5"/>
<dbReference type="Proteomes" id="UP000591131">
    <property type="component" value="Unassembled WGS sequence"/>
</dbReference>
<sequence>SSSTPTARSEETAAVTKRDACTQTSVMTDQSVQTMTTSSSTPVVSVDKVARPVRSNCGVPPPDFSVGMESSSSRLPSFNSDDVRSHLGFSDEDGDRSPSLAQRKAFADAGAPICLLQPPQPYDYYDDPNVGDHTGYEQWPPEEQEVYDDFEGDDIGGNLDDYAVPLLPGPEEPDV</sequence>
<feature type="region of interest" description="Disordered" evidence="1">
    <location>
        <begin position="1"/>
        <end position="99"/>
    </location>
</feature>
<protein>
    <submittedName>
        <fullName evidence="2">Uncharacterized protein</fullName>
    </submittedName>
</protein>